<evidence type="ECO:0000313" key="4">
    <source>
        <dbReference type="Proteomes" id="UP000291338"/>
    </source>
</evidence>
<dbReference type="EMBL" id="PPSX01000095">
    <property type="protein sequence ID" value="RZQ51539.1"/>
    <property type="molecule type" value="Genomic_DNA"/>
</dbReference>
<name>A0A4Q7IJF4_9GAMM</name>
<reference evidence="5" key="3">
    <citation type="submission" date="2019-06" db="EMBL/GenBank/DDBJ databases">
        <title>Co-occurence of chitin degradation, pigmentation and bioactivity in marine Pseudoalteromonas.</title>
        <authorList>
            <person name="Sonnenschein E.C."/>
            <person name="Bech P.K."/>
        </authorList>
    </citation>
    <scope>NUCLEOTIDE SEQUENCE [LARGE SCALE GENOMIC DNA]</scope>
    <source>
        <strain evidence="5">S1189</strain>
    </source>
</reference>
<accession>A0A4Q7IJF4</accession>
<keyword evidence="1" id="KW-0732">Signal</keyword>
<comment type="caution">
    <text evidence="2">The sequence shown here is derived from an EMBL/GenBank/DDBJ whole genome shotgun (WGS) entry which is preliminary data.</text>
</comment>
<dbReference type="Gene3D" id="3.40.190.10">
    <property type="entry name" value="Periplasmic binding protein-like II"/>
    <property type="match status" value="1"/>
</dbReference>
<dbReference type="EMBL" id="PNCM01000021">
    <property type="protein sequence ID" value="TMP80640.1"/>
    <property type="molecule type" value="Genomic_DNA"/>
</dbReference>
<dbReference type="OrthoDB" id="5368544at2"/>
<evidence type="ECO:0000313" key="2">
    <source>
        <dbReference type="EMBL" id="RZQ51539.1"/>
    </source>
</evidence>
<feature type="signal peptide" evidence="1">
    <location>
        <begin position="1"/>
        <end position="20"/>
    </location>
</feature>
<sequence length="137" mass="14431">MKNVIFLMALLLISSFAANAGVDVIVHPSNANAIDADQIKKIFIGKAKSFADGSKALPLTQGDGNAVTSEFNEKVLKKSSSQLKAYWSKLVFTGKGTPPKEASSDAEVLSLVASNPNLIGFVKQGSADSSVKIIQSF</sequence>
<evidence type="ECO:0000313" key="3">
    <source>
        <dbReference type="EMBL" id="TMP80640.1"/>
    </source>
</evidence>
<reference evidence="3 5" key="1">
    <citation type="submission" date="2017-12" db="EMBL/GenBank/DDBJ databases">
        <authorList>
            <person name="Paulsen S."/>
            <person name="Gram L.K."/>
        </authorList>
    </citation>
    <scope>NUCLEOTIDE SEQUENCE [LARGE SCALE GENOMIC DNA]</scope>
    <source>
        <strain evidence="3 5">S1189</strain>
    </source>
</reference>
<dbReference type="AlphaFoldDB" id="A0A4Q7IJF4"/>
<reference evidence="3" key="4">
    <citation type="submission" date="2019-09" db="EMBL/GenBank/DDBJ databases">
        <title>Co-occurence of chitin degradation, pigmentation and bioactivity in marine Pseudoalteromonas.</title>
        <authorList>
            <person name="Sonnenschein E.C."/>
            <person name="Bech P.K."/>
        </authorList>
    </citation>
    <scope>NUCLEOTIDE SEQUENCE</scope>
    <source>
        <strain evidence="3">S1189</strain>
    </source>
</reference>
<gene>
    <name evidence="2" type="ORF">C1E23_18990</name>
    <name evidence="3" type="ORF">CWB73_11045</name>
</gene>
<protein>
    <submittedName>
        <fullName evidence="2">Phosphate ABC transporter substrate-binding protein</fullName>
    </submittedName>
</protein>
<organism evidence="2 4">
    <name type="scientific">Pseudoalteromonas phenolica</name>
    <dbReference type="NCBI Taxonomy" id="161398"/>
    <lineage>
        <taxon>Bacteria</taxon>
        <taxon>Pseudomonadati</taxon>
        <taxon>Pseudomonadota</taxon>
        <taxon>Gammaproteobacteria</taxon>
        <taxon>Alteromonadales</taxon>
        <taxon>Pseudoalteromonadaceae</taxon>
        <taxon>Pseudoalteromonas</taxon>
    </lineage>
</organism>
<dbReference type="Proteomes" id="UP000307362">
    <property type="component" value="Unassembled WGS sequence"/>
</dbReference>
<evidence type="ECO:0000256" key="1">
    <source>
        <dbReference type="SAM" id="SignalP"/>
    </source>
</evidence>
<evidence type="ECO:0000313" key="5">
    <source>
        <dbReference type="Proteomes" id="UP000307362"/>
    </source>
</evidence>
<dbReference type="Proteomes" id="UP000291338">
    <property type="component" value="Unassembled WGS sequence"/>
</dbReference>
<dbReference type="RefSeq" id="WP_130257057.1">
    <property type="nucleotide sequence ID" value="NZ_PNCM01000021.1"/>
</dbReference>
<proteinExistence type="predicted"/>
<feature type="chain" id="PRO_5036357400" evidence="1">
    <location>
        <begin position="21"/>
        <end position="137"/>
    </location>
</feature>
<reference evidence="2 4" key="2">
    <citation type="submission" date="2018-01" db="EMBL/GenBank/DDBJ databases">
        <title>Co-occurrence of chitin degradation, pigmentation and bioactivity in marine Pseudoalteromonas.</title>
        <authorList>
            <person name="Paulsen S."/>
            <person name="Gram L."/>
            <person name="Machado H."/>
        </authorList>
    </citation>
    <scope>NUCLEOTIDE SEQUENCE [LARGE SCALE GENOMIC DNA]</scope>
    <source>
        <strain evidence="2 4">S3898</strain>
    </source>
</reference>
<dbReference type="SUPFAM" id="SSF53850">
    <property type="entry name" value="Periplasmic binding protein-like II"/>
    <property type="match status" value="1"/>
</dbReference>